<evidence type="ECO:0000313" key="3">
    <source>
        <dbReference type="Proteomes" id="UP000567293"/>
    </source>
</evidence>
<dbReference type="SUPFAM" id="SSF100950">
    <property type="entry name" value="NagB/RpiA/CoA transferase-like"/>
    <property type="match status" value="1"/>
</dbReference>
<proteinExistence type="predicted"/>
<gene>
    <name evidence="2" type="ORF">HRJ53_10055</name>
</gene>
<feature type="non-terminal residue" evidence="2">
    <location>
        <position position="1"/>
    </location>
</feature>
<dbReference type="GO" id="GO:0005975">
    <property type="term" value="P:carbohydrate metabolic process"/>
    <property type="evidence" value="ECO:0007669"/>
    <property type="project" value="InterPro"/>
</dbReference>
<accession>A0A7V8NQG5</accession>
<dbReference type="PANTHER" id="PTHR11054">
    <property type="entry name" value="6-PHOSPHOGLUCONOLACTONASE"/>
    <property type="match status" value="1"/>
</dbReference>
<keyword evidence="3" id="KW-1185">Reference proteome</keyword>
<dbReference type="InterPro" id="IPR006148">
    <property type="entry name" value="Glc/Gal-6P_isomerase"/>
</dbReference>
<dbReference type="Gene3D" id="3.40.50.1360">
    <property type="match status" value="1"/>
</dbReference>
<comment type="caution">
    <text evidence="2">The sequence shown here is derived from an EMBL/GenBank/DDBJ whole genome shotgun (WGS) entry which is preliminary data.</text>
</comment>
<evidence type="ECO:0000313" key="2">
    <source>
        <dbReference type="EMBL" id="MBA0085330.1"/>
    </source>
</evidence>
<feature type="domain" description="Glucosamine/galactosamine-6-phosphate isomerase" evidence="1">
    <location>
        <begin position="1"/>
        <end position="53"/>
    </location>
</feature>
<reference evidence="2" key="1">
    <citation type="submission" date="2020-06" db="EMBL/GenBank/DDBJ databases">
        <title>Legume-microbial interactions unlock mineral nutrients during tropical forest succession.</title>
        <authorList>
            <person name="Epihov D.Z."/>
        </authorList>
    </citation>
    <scope>NUCLEOTIDE SEQUENCE [LARGE SCALE GENOMIC DNA]</scope>
    <source>
        <strain evidence="2">Pan2503</strain>
    </source>
</reference>
<dbReference type="AlphaFoldDB" id="A0A7V8NQG5"/>
<dbReference type="Proteomes" id="UP000567293">
    <property type="component" value="Unassembled WGS sequence"/>
</dbReference>
<protein>
    <submittedName>
        <fullName evidence="2">6-phosphogluconolactonase</fullName>
    </submittedName>
</protein>
<dbReference type="PANTHER" id="PTHR11054:SF0">
    <property type="entry name" value="6-PHOSPHOGLUCONOLACTONASE"/>
    <property type="match status" value="1"/>
</dbReference>
<evidence type="ECO:0000259" key="1">
    <source>
        <dbReference type="Pfam" id="PF01182"/>
    </source>
</evidence>
<dbReference type="Pfam" id="PF01182">
    <property type="entry name" value="Glucosamine_iso"/>
    <property type="match status" value="1"/>
</dbReference>
<dbReference type="InterPro" id="IPR037171">
    <property type="entry name" value="NagB/RpiA_transferase-like"/>
</dbReference>
<organism evidence="2 3">
    <name type="scientific">Candidatus Acidiferrum panamense</name>
    <dbReference type="NCBI Taxonomy" id="2741543"/>
    <lineage>
        <taxon>Bacteria</taxon>
        <taxon>Pseudomonadati</taxon>
        <taxon>Acidobacteriota</taxon>
        <taxon>Terriglobia</taxon>
        <taxon>Candidatus Acidiferrales</taxon>
        <taxon>Candidatus Acidiferrum</taxon>
    </lineage>
</organism>
<sequence length="69" mass="7177">TLTAPAASAASEILFMVTGADKAPALKGVLEGPYEPEQLPAQLLQPKDGKLLWLVDTAAGSMLSKGIRE</sequence>
<dbReference type="InterPro" id="IPR039104">
    <property type="entry name" value="6PGL"/>
</dbReference>
<dbReference type="EMBL" id="JACDQQ010000970">
    <property type="protein sequence ID" value="MBA0085330.1"/>
    <property type="molecule type" value="Genomic_DNA"/>
</dbReference>
<name>A0A7V8NQG5_9BACT</name>